<dbReference type="EMBL" id="CACSLK010027842">
    <property type="protein sequence ID" value="CAA0834006.1"/>
    <property type="molecule type" value="Genomic_DNA"/>
</dbReference>
<evidence type="ECO:0000259" key="1">
    <source>
        <dbReference type="Pfam" id="PF00646"/>
    </source>
</evidence>
<dbReference type="SUPFAM" id="SSF52058">
    <property type="entry name" value="L domain-like"/>
    <property type="match status" value="1"/>
</dbReference>
<feature type="domain" description="F-box" evidence="1">
    <location>
        <begin position="6"/>
        <end position="39"/>
    </location>
</feature>
<dbReference type="Pfam" id="PF24758">
    <property type="entry name" value="LRR_At5g56370"/>
    <property type="match status" value="3"/>
</dbReference>
<dbReference type="Proteomes" id="UP001153555">
    <property type="component" value="Unassembled WGS sequence"/>
</dbReference>
<dbReference type="OrthoDB" id="421226at2759"/>
<accession>A0A9N7NP46</accession>
<evidence type="ECO:0000259" key="2">
    <source>
        <dbReference type="Pfam" id="PF24758"/>
    </source>
</evidence>
<dbReference type="SUPFAM" id="SSF81383">
    <property type="entry name" value="F-box domain"/>
    <property type="match status" value="1"/>
</dbReference>
<protein>
    <recommendedName>
        <fullName evidence="5">F-box domain-containing protein</fullName>
    </recommendedName>
</protein>
<keyword evidence="4" id="KW-1185">Reference proteome</keyword>
<evidence type="ECO:0000313" key="4">
    <source>
        <dbReference type="Proteomes" id="UP001153555"/>
    </source>
</evidence>
<feature type="domain" description="F-box/LRR-repeat protein 15/At3g58940/PEG3-like LRR" evidence="2">
    <location>
        <begin position="533"/>
        <end position="594"/>
    </location>
</feature>
<dbReference type="Gene3D" id="3.80.10.10">
    <property type="entry name" value="Ribonuclease Inhibitor"/>
    <property type="match status" value="2"/>
</dbReference>
<dbReference type="InterPro" id="IPR036047">
    <property type="entry name" value="F-box-like_dom_sf"/>
</dbReference>
<dbReference type="InterPro" id="IPR001810">
    <property type="entry name" value="F-box_dom"/>
</dbReference>
<dbReference type="InterPro" id="IPR055411">
    <property type="entry name" value="LRR_FXL15/At3g58940/PEG3-like"/>
</dbReference>
<gene>
    <name evidence="3" type="ORF">SHERM_29262</name>
</gene>
<feature type="domain" description="F-box/LRR-repeat protein 15/At3g58940/PEG3-like LRR" evidence="2">
    <location>
        <begin position="408"/>
        <end position="529"/>
    </location>
</feature>
<dbReference type="Pfam" id="PF00646">
    <property type="entry name" value="F-box"/>
    <property type="match status" value="1"/>
</dbReference>
<organism evidence="3 4">
    <name type="scientific">Striga hermonthica</name>
    <name type="common">Purple witchweed</name>
    <name type="synonym">Buchnera hermonthica</name>
    <dbReference type="NCBI Taxonomy" id="68872"/>
    <lineage>
        <taxon>Eukaryota</taxon>
        <taxon>Viridiplantae</taxon>
        <taxon>Streptophyta</taxon>
        <taxon>Embryophyta</taxon>
        <taxon>Tracheophyta</taxon>
        <taxon>Spermatophyta</taxon>
        <taxon>Magnoliopsida</taxon>
        <taxon>eudicotyledons</taxon>
        <taxon>Gunneridae</taxon>
        <taxon>Pentapetalae</taxon>
        <taxon>asterids</taxon>
        <taxon>lamiids</taxon>
        <taxon>Lamiales</taxon>
        <taxon>Orobanchaceae</taxon>
        <taxon>Buchnereae</taxon>
        <taxon>Striga</taxon>
    </lineage>
</organism>
<evidence type="ECO:0000313" key="3">
    <source>
        <dbReference type="EMBL" id="CAA0834006.1"/>
    </source>
</evidence>
<dbReference type="InterPro" id="IPR032675">
    <property type="entry name" value="LRR_dom_sf"/>
</dbReference>
<reference evidence="3" key="1">
    <citation type="submission" date="2019-12" db="EMBL/GenBank/DDBJ databases">
        <authorList>
            <person name="Scholes J."/>
        </authorList>
    </citation>
    <scope>NUCLEOTIDE SEQUENCE</scope>
</reference>
<comment type="caution">
    <text evidence="3">The sequence shown here is derived from an EMBL/GenBank/DDBJ whole genome shotgun (WGS) entry which is preliminary data.</text>
</comment>
<dbReference type="PANTHER" id="PTHR31639:SF42">
    <property type="entry name" value="OS02G0160200 PROTEIN"/>
    <property type="match status" value="1"/>
</dbReference>
<evidence type="ECO:0008006" key="5">
    <source>
        <dbReference type="Google" id="ProtNLM"/>
    </source>
</evidence>
<name>A0A9N7NP46_STRHE</name>
<sequence length="809" mass="92965">MEDDRISQLPIPIRHHILCYLSQKEAVRTCLLSKQWRHVGTTRPSLDFSEEWFDDTQEKVVSVKSTRPNINSSEKMPVVVDRTRQRCRDKKCSKLHRILSLFLCRPWRRNKGLTPPNLDSSQKLFNSSSIGSIRPNLDSSEKLFNTTQQDFVSVVNRTLQGYLDQNLSIRKLHLHLSSPVSPSVISLLNKWITMIPAHKIKVFKLNFRSFTLPYYGLPSAVFLAESLEELHLRNCKLSPVSVRFQSLRTLTLERVQVDGGTFDTKMLGCPLLRRLVLKSCSELRNVRLSEAGTPGLKHFELYCRPWRRNNVSTRPNLDSSEKLFNSSSIGSIRPNLNSSEKLFNTTQQDFVSVLNRTLQAYSDQNLSIHNFHLDISRPDSRQVITLLDKLIPMINALNINVFKLNFNSYTHDLPSAVFLAESLEELHLRNCKLSPVESMWFRSLRTLTLERVQVNGRTFDTKMLGCPLLRRLVLKSCSELRNVRLSEAASPGLKHFELSDYIKMEGRSIEIDVPNLETVIIGGPWIWCHRQSTFLFSRLTRLSLCSVILSSESFDLLSFGCPILEVLTLHNCSGFEEFHLVSDSVKWLIISTSKILLKGATICAPNILNFTFIACIPQALPTFSFTTTTSKEWDSNVFLSSSREKDPDFDVNWWFLEVRRLLEALSESRISLFLYMNGGPQDVSCSSAFLGDEPPVVVRYMSFTTFKCRTASWYLGLTNGLLRVCRPSHVLGCRFVSGSGRKYRLSEFQLNMLLANKNVRTEPYFWQHDLEQVHVDGQLVQWTDQSELRNRTYDGVIWIRLKWRAQTTA</sequence>
<dbReference type="AlphaFoldDB" id="A0A9N7NP46"/>
<dbReference type="PANTHER" id="PTHR31639">
    <property type="entry name" value="F-BOX PROTEIN-LIKE"/>
    <property type="match status" value="1"/>
</dbReference>
<feature type="domain" description="F-box/LRR-repeat protein 15/At3g58940/PEG3-like LRR" evidence="2">
    <location>
        <begin position="188"/>
        <end position="290"/>
    </location>
</feature>
<proteinExistence type="predicted"/>
<dbReference type="Gene3D" id="1.20.1280.50">
    <property type="match status" value="1"/>
</dbReference>